<dbReference type="RefSeq" id="WP_145420611.1">
    <property type="nucleotide sequence ID" value="NZ_CP036526.1"/>
</dbReference>
<dbReference type="AlphaFoldDB" id="A0A517P070"/>
<dbReference type="OrthoDB" id="286365at2"/>
<name>A0A517P070_9BACT</name>
<organism evidence="1 2">
    <name type="scientific">Stieleria marina</name>
    <dbReference type="NCBI Taxonomy" id="1930275"/>
    <lineage>
        <taxon>Bacteria</taxon>
        <taxon>Pseudomonadati</taxon>
        <taxon>Planctomycetota</taxon>
        <taxon>Planctomycetia</taxon>
        <taxon>Pirellulales</taxon>
        <taxon>Pirellulaceae</taxon>
        <taxon>Stieleria</taxon>
    </lineage>
</organism>
<dbReference type="Proteomes" id="UP000319817">
    <property type="component" value="Chromosome"/>
</dbReference>
<proteinExistence type="predicted"/>
<gene>
    <name evidence="1" type="ORF">K239x_47820</name>
</gene>
<reference evidence="1 2" key="1">
    <citation type="submission" date="2019-02" db="EMBL/GenBank/DDBJ databases">
        <title>Deep-cultivation of Planctomycetes and their phenomic and genomic characterization uncovers novel biology.</title>
        <authorList>
            <person name="Wiegand S."/>
            <person name="Jogler M."/>
            <person name="Boedeker C."/>
            <person name="Pinto D."/>
            <person name="Vollmers J."/>
            <person name="Rivas-Marin E."/>
            <person name="Kohn T."/>
            <person name="Peeters S.H."/>
            <person name="Heuer A."/>
            <person name="Rast P."/>
            <person name="Oberbeckmann S."/>
            <person name="Bunk B."/>
            <person name="Jeske O."/>
            <person name="Meyerdierks A."/>
            <person name="Storesund J.E."/>
            <person name="Kallscheuer N."/>
            <person name="Luecker S."/>
            <person name="Lage O.M."/>
            <person name="Pohl T."/>
            <person name="Merkel B.J."/>
            <person name="Hornburger P."/>
            <person name="Mueller R.-W."/>
            <person name="Bruemmer F."/>
            <person name="Labrenz M."/>
            <person name="Spormann A.M."/>
            <person name="Op den Camp H."/>
            <person name="Overmann J."/>
            <person name="Amann R."/>
            <person name="Jetten M.S.M."/>
            <person name="Mascher T."/>
            <person name="Medema M.H."/>
            <person name="Devos D.P."/>
            <person name="Kaster A.-K."/>
            <person name="Ovreas L."/>
            <person name="Rohde M."/>
            <person name="Galperin M.Y."/>
            <person name="Jogler C."/>
        </authorList>
    </citation>
    <scope>NUCLEOTIDE SEQUENCE [LARGE SCALE GENOMIC DNA]</scope>
    <source>
        <strain evidence="1 2">K23_9</strain>
    </source>
</reference>
<accession>A0A517P070</accession>
<dbReference type="EMBL" id="CP036526">
    <property type="protein sequence ID" value="QDT12770.1"/>
    <property type="molecule type" value="Genomic_DNA"/>
</dbReference>
<sequence length="158" mass="17607">MAINEHDREDLLRDGRAMPLRGETVISGTEVVIGFRSNNQMSVYCGADPVYQFNADGEVRRVFHDGHRYAAQQGKLVLLQRNSKGGRVSFESIGLSNELERAILDRMQEWLLQIQMALDSDHQEWKVGAGDMSRFLGLLGDTLHGLTTPPKIATQPAA</sequence>
<evidence type="ECO:0000313" key="2">
    <source>
        <dbReference type="Proteomes" id="UP000319817"/>
    </source>
</evidence>
<keyword evidence="2" id="KW-1185">Reference proteome</keyword>
<protein>
    <submittedName>
        <fullName evidence="1">Uncharacterized protein</fullName>
    </submittedName>
</protein>
<evidence type="ECO:0000313" key="1">
    <source>
        <dbReference type="EMBL" id="QDT12770.1"/>
    </source>
</evidence>